<keyword evidence="3" id="KW-1185">Reference proteome</keyword>
<gene>
    <name evidence="2" type="ORF">DL762_001925</name>
</gene>
<evidence type="ECO:0000313" key="2">
    <source>
        <dbReference type="EMBL" id="RYO91845.1"/>
    </source>
</evidence>
<dbReference type="Gene3D" id="3.40.30.10">
    <property type="entry name" value="Glutaredoxin"/>
    <property type="match status" value="2"/>
</dbReference>
<reference evidence="2 3" key="1">
    <citation type="submission" date="2018-06" db="EMBL/GenBank/DDBJ databases">
        <title>Complete Genomes of Monosporascus.</title>
        <authorList>
            <person name="Robinson A.J."/>
            <person name="Natvig D.O."/>
        </authorList>
    </citation>
    <scope>NUCLEOTIDE SEQUENCE [LARGE SCALE GENOMIC DNA]</scope>
    <source>
        <strain evidence="2 3">CBS 609.92</strain>
    </source>
</reference>
<feature type="region of interest" description="Disordered" evidence="1">
    <location>
        <begin position="152"/>
        <end position="196"/>
    </location>
</feature>
<feature type="compositionally biased region" description="Low complexity" evidence="1">
    <location>
        <begin position="152"/>
        <end position="188"/>
    </location>
</feature>
<proteinExistence type="predicted"/>
<dbReference type="SUPFAM" id="SSF52833">
    <property type="entry name" value="Thioredoxin-like"/>
    <property type="match status" value="2"/>
</dbReference>
<dbReference type="Proteomes" id="UP000294003">
    <property type="component" value="Unassembled WGS sequence"/>
</dbReference>
<accession>A0ABY0HHY9</accession>
<name>A0ABY0HHY9_9PEZI</name>
<dbReference type="InterPro" id="IPR036249">
    <property type="entry name" value="Thioredoxin-like_sf"/>
</dbReference>
<protein>
    <recommendedName>
        <fullName evidence="4">DSBA-like thioredoxin domain-containing protein</fullName>
    </recommendedName>
</protein>
<evidence type="ECO:0000313" key="3">
    <source>
        <dbReference type="Proteomes" id="UP000294003"/>
    </source>
</evidence>
<dbReference type="PANTHER" id="PTHR13887">
    <property type="entry name" value="GLUTATHIONE S-TRANSFERASE KAPPA"/>
    <property type="match status" value="1"/>
</dbReference>
<feature type="region of interest" description="Disordered" evidence="1">
    <location>
        <begin position="1"/>
        <end position="30"/>
    </location>
</feature>
<evidence type="ECO:0008006" key="4">
    <source>
        <dbReference type="Google" id="ProtNLM"/>
    </source>
</evidence>
<dbReference type="EMBL" id="QJNS01000035">
    <property type="protein sequence ID" value="RYO91845.1"/>
    <property type="molecule type" value="Genomic_DNA"/>
</dbReference>
<evidence type="ECO:0000256" key="1">
    <source>
        <dbReference type="SAM" id="MobiDB-lite"/>
    </source>
</evidence>
<organism evidence="2 3">
    <name type="scientific">Monosporascus cannonballus</name>
    <dbReference type="NCBI Taxonomy" id="155416"/>
    <lineage>
        <taxon>Eukaryota</taxon>
        <taxon>Fungi</taxon>
        <taxon>Dikarya</taxon>
        <taxon>Ascomycota</taxon>
        <taxon>Pezizomycotina</taxon>
        <taxon>Sordariomycetes</taxon>
        <taxon>Xylariomycetidae</taxon>
        <taxon>Xylariales</taxon>
        <taxon>Xylariales incertae sedis</taxon>
        <taxon>Monosporascus</taxon>
    </lineage>
</organism>
<sequence>MISIQDLLLPTEEEPAAKPGGVDGGRPTAAEPAAMTTHFRIEFVLDTVCPHCYIGLKNLAAAIQIHQELHPGDTFDVTFSPIIIHRAAGRNASIAFSRQGKTGNTRDSHKLLRFALEDEPSTSRSTAFMRSAQTAAPLAPLNTGAAARQFNAPTTPAATNPTSVTSPATQTTPSGSISSPMPSCISIPFPQPQTRGPSLQMRLAHAILKGYFEGDRDISDRAFLAEVGAAVTGYPAAEIRACLDKADDDDDESGGRWGRAVDALEADVRRRGITAVPTIIVQDRYLAGGWQEARLFVDLFEGIRSGAVPGAGPGAVCGDGGVKARGRGGAGSC</sequence>
<comment type="caution">
    <text evidence="2">The sequence shown here is derived from an EMBL/GenBank/DDBJ whole genome shotgun (WGS) entry which is preliminary data.</text>
</comment>
<dbReference type="PANTHER" id="PTHR13887:SF41">
    <property type="entry name" value="THIOREDOXIN SUPERFAMILY PROTEIN"/>
    <property type="match status" value="1"/>
</dbReference>